<evidence type="ECO:0000313" key="2">
    <source>
        <dbReference type="Proteomes" id="UP000187209"/>
    </source>
</evidence>
<organism evidence="1 2">
    <name type="scientific">Stentor coeruleus</name>
    <dbReference type="NCBI Taxonomy" id="5963"/>
    <lineage>
        <taxon>Eukaryota</taxon>
        <taxon>Sar</taxon>
        <taxon>Alveolata</taxon>
        <taxon>Ciliophora</taxon>
        <taxon>Postciliodesmatophora</taxon>
        <taxon>Heterotrichea</taxon>
        <taxon>Heterotrichida</taxon>
        <taxon>Stentoridae</taxon>
        <taxon>Stentor</taxon>
    </lineage>
</organism>
<comment type="caution">
    <text evidence="1">The sequence shown here is derived from an EMBL/GenBank/DDBJ whole genome shotgun (WGS) entry which is preliminary data.</text>
</comment>
<dbReference type="EMBL" id="MPUH01000010">
    <property type="protein sequence ID" value="OMJ95562.1"/>
    <property type="molecule type" value="Genomic_DNA"/>
</dbReference>
<accession>A0A1R2D2T8</accession>
<evidence type="ECO:0000313" key="1">
    <source>
        <dbReference type="EMBL" id="OMJ95562.1"/>
    </source>
</evidence>
<reference evidence="1 2" key="1">
    <citation type="submission" date="2016-11" db="EMBL/GenBank/DDBJ databases">
        <title>The macronuclear genome of Stentor coeruleus: a giant cell with tiny introns.</title>
        <authorList>
            <person name="Slabodnick M."/>
            <person name="Ruby J.G."/>
            <person name="Reiff S.B."/>
            <person name="Swart E.C."/>
            <person name="Gosai S."/>
            <person name="Prabakaran S."/>
            <person name="Witkowska E."/>
            <person name="Larue G.E."/>
            <person name="Fisher S."/>
            <person name="Freeman R.M."/>
            <person name="Gunawardena J."/>
            <person name="Chu W."/>
            <person name="Stover N.A."/>
            <person name="Gregory B.D."/>
            <person name="Nowacki M."/>
            <person name="Derisi J."/>
            <person name="Roy S.W."/>
            <person name="Marshall W.F."/>
            <person name="Sood P."/>
        </authorList>
    </citation>
    <scope>NUCLEOTIDE SEQUENCE [LARGE SCALE GENOMIC DNA]</scope>
    <source>
        <strain evidence="1">WM001</strain>
    </source>
</reference>
<dbReference type="AlphaFoldDB" id="A0A1R2D2T8"/>
<gene>
    <name evidence="1" type="ORF">SteCoe_974</name>
</gene>
<dbReference type="Proteomes" id="UP000187209">
    <property type="component" value="Unassembled WGS sequence"/>
</dbReference>
<protein>
    <recommendedName>
        <fullName evidence="3">IMS import disulfide relay-system CHCH-CHCH-like Cx9C domain-containing protein</fullName>
    </recommendedName>
</protein>
<sequence length="130" mass="15163">MSLPFWNLGFQPPKNAEYTQEEIYHEFVSSAKGYHVCQKDANEFYNCRKKPLGKVVEPERCLNFATKVYECFQQVRKVHPECQMVYSELINCMANRNSNCSLKLNDYIECGTMIEMTEIDLKANLQSDNT</sequence>
<evidence type="ECO:0008006" key="3">
    <source>
        <dbReference type="Google" id="ProtNLM"/>
    </source>
</evidence>
<proteinExistence type="predicted"/>
<name>A0A1R2D2T8_9CILI</name>
<keyword evidence="2" id="KW-1185">Reference proteome</keyword>